<feature type="compositionally biased region" description="Polar residues" evidence="1">
    <location>
        <begin position="451"/>
        <end position="473"/>
    </location>
</feature>
<feature type="compositionally biased region" description="Polar residues" evidence="1">
    <location>
        <begin position="258"/>
        <end position="270"/>
    </location>
</feature>
<dbReference type="VEuPathDB" id="VectorBase:AFAF004916"/>
<accession>A0A182Q826</accession>
<reference evidence="3" key="1">
    <citation type="submission" date="2014-01" db="EMBL/GenBank/DDBJ databases">
        <title>The Genome Sequence of Anopheles farauti FAR1 (V2).</title>
        <authorList>
            <consortium name="The Broad Institute Genomics Platform"/>
            <person name="Neafsey D.E."/>
            <person name="Besansky N."/>
            <person name="Howell P."/>
            <person name="Walton C."/>
            <person name="Young S.K."/>
            <person name="Zeng Q."/>
            <person name="Gargeya S."/>
            <person name="Fitzgerald M."/>
            <person name="Haas B."/>
            <person name="Abouelleil A."/>
            <person name="Allen A.W."/>
            <person name="Alvarado L."/>
            <person name="Arachchi H.M."/>
            <person name="Berlin A.M."/>
            <person name="Chapman S.B."/>
            <person name="Gainer-Dewar J."/>
            <person name="Goldberg J."/>
            <person name="Griggs A."/>
            <person name="Gujja S."/>
            <person name="Hansen M."/>
            <person name="Howarth C."/>
            <person name="Imamovic A."/>
            <person name="Ireland A."/>
            <person name="Larimer J."/>
            <person name="McCowan C."/>
            <person name="Murphy C."/>
            <person name="Pearson M."/>
            <person name="Poon T.W."/>
            <person name="Priest M."/>
            <person name="Roberts A."/>
            <person name="Saif S."/>
            <person name="Shea T."/>
            <person name="Sisk P."/>
            <person name="Sykes S."/>
            <person name="Wortman J."/>
            <person name="Nusbaum C."/>
            <person name="Birren B."/>
        </authorList>
    </citation>
    <scope>NUCLEOTIDE SEQUENCE [LARGE SCALE GENOMIC DNA]</scope>
    <source>
        <strain evidence="3">FAR1</strain>
    </source>
</reference>
<reference evidence="2" key="2">
    <citation type="submission" date="2020-05" db="UniProtKB">
        <authorList>
            <consortium name="EnsemblMetazoa"/>
        </authorList>
    </citation>
    <scope>IDENTIFICATION</scope>
    <source>
        <strain evidence="2">FAR1</strain>
    </source>
</reference>
<dbReference type="AlphaFoldDB" id="A0A182Q826"/>
<feature type="compositionally biased region" description="Low complexity" evidence="1">
    <location>
        <begin position="1"/>
        <end position="10"/>
    </location>
</feature>
<feature type="compositionally biased region" description="Acidic residues" evidence="1">
    <location>
        <begin position="148"/>
        <end position="157"/>
    </location>
</feature>
<dbReference type="Proteomes" id="UP000075886">
    <property type="component" value="Unassembled WGS sequence"/>
</dbReference>
<feature type="region of interest" description="Disordered" evidence="1">
    <location>
        <begin position="1"/>
        <end position="39"/>
    </location>
</feature>
<protein>
    <submittedName>
        <fullName evidence="2">Uncharacterized protein</fullName>
    </submittedName>
</protein>
<dbReference type="EMBL" id="AXCN02001458">
    <property type="status" value="NOT_ANNOTATED_CDS"/>
    <property type="molecule type" value="Genomic_DNA"/>
</dbReference>
<sequence>MRSSSSSSSPSLPPIHKRKVQNFLPCKTPTRGPPHLDATGVSAAHSVTYEDPDVHLGHHPLVMRHHHHHHHHHNMEVKRNLGPVGRRIVLGLHAKQIHYPSGYPMPRSPPLFICSSPGPDPYRSHDNVYEELEHGPGRDTDSEPPIQSDDDFAEDELSLPGDRSFHKSPSDGGTTVATIYHDRSNGGSSNSAATTASGSTVPVTDAVTGPGPLGGGDPMLLPPMYDDRGMMTLPPPAYNHHHHHPHHHHHGGHGHHLNSVNNNATSGGRSNYYSTIDDTTTTAMVDVLDPVERRNRINAQLSASNGGPIVGGVSTIFRNGAHRPPPVLPTGGGRSRTNPRSSDRRNGARGGNQQQQQQQQLAVISTPQQDPSQYIYHEPVFHEGLIYDGCLSHTYSDRSGGSGSTGTGSTGGVAYHPYILPQFTTFRNGGAPGGPGSVPPHHLHHNPSHSIYSRDSSFGSDSGYSQHTQTSGRSIAGWSQRRPTASSTGSGGSVPGGGVPSKATSSITDQQQPSSQAQPPPPPPPTSMTVDS</sequence>
<feature type="compositionally biased region" description="Low complexity" evidence="1">
    <location>
        <begin position="185"/>
        <end position="200"/>
    </location>
</feature>
<name>A0A182Q826_9DIPT</name>
<feature type="compositionally biased region" description="Gly residues" evidence="1">
    <location>
        <begin position="489"/>
        <end position="499"/>
    </location>
</feature>
<organism evidence="2 3">
    <name type="scientific">Anopheles farauti</name>
    <dbReference type="NCBI Taxonomy" id="69004"/>
    <lineage>
        <taxon>Eukaryota</taxon>
        <taxon>Metazoa</taxon>
        <taxon>Ecdysozoa</taxon>
        <taxon>Arthropoda</taxon>
        <taxon>Hexapoda</taxon>
        <taxon>Insecta</taxon>
        <taxon>Pterygota</taxon>
        <taxon>Neoptera</taxon>
        <taxon>Endopterygota</taxon>
        <taxon>Diptera</taxon>
        <taxon>Nematocera</taxon>
        <taxon>Culicoidea</taxon>
        <taxon>Culicidae</taxon>
        <taxon>Anophelinae</taxon>
        <taxon>Anopheles</taxon>
    </lineage>
</organism>
<evidence type="ECO:0000313" key="3">
    <source>
        <dbReference type="Proteomes" id="UP000075886"/>
    </source>
</evidence>
<evidence type="ECO:0000256" key="1">
    <source>
        <dbReference type="SAM" id="MobiDB-lite"/>
    </source>
</evidence>
<proteinExistence type="predicted"/>
<feature type="region of interest" description="Disordered" evidence="1">
    <location>
        <begin position="302"/>
        <end position="368"/>
    </location>
</feature>
<feature type="compositionally biased region" description="Basic residues" evidence="1">
    <location>
        <begin position="239"/>
        <end position="256"/>
    </location>
</feature>
<evidence type="ECO:0000313" key="2">
    <source>
        <dbReference type="EnsemblMetazoa" id="AFAF004916-PA"/>
    </source>
</evidence>
<dbReference type="EnsemblMetazoa" id="AFAF004916-RA">
    <property type="protein sequence ID" value="AFAF004916-PA"/>
    <property type="gene ID" value="AFAF004916"/>
</dbReference>
<keyword evidence="3" id="KW-1185">Reference proteome</keyword>
<feature type="region of interest" description="Disordered" evidence="1">
    <location>
        <begin position="114"/>
        <end position="270"/>
    </location>
</feature>
<feature type="compositionally biased region" description="Basic and acidic residues" evidence="1">
    <location>
        <begin position="122"/>
        <end position="141"/>
    </location>
</feature>
<feature type="region of interest" description="Disordered" evidence="1">
    <location>
        <begin position="426"/>
        <end position="532"/>
    </location>
</feature>